<evidence type="ECO:0000313" key="2">
    <source>
        <dbReference type="Proteomes" id="UP000838756"/>
    </source>
</evidence>
<sequence>MPYRKVLQLKRLLPQHAAAVFDNCSADFQVSLRDEIRNVELLSRTRVIDIAQEVAMGGAHNSENRWMLGGLKGQKWQHRTGIRISLQNVYVQKRTSIC</sequence>
<gene>
    <name evidence="1" type="primary">jg26668</name>
    <name evidence="1" type="ORF">PAEG_LOCUS1092</name>
</gene>
<protein>
    <submittedName>
        <fullName evidence="1">Jg26668 protein</fullName>
    </submittedName>
</protein>
<name>A0A8S4QDE0_9NEOP</name>
<accession>A0A8S4QDE0</accession>
<dbReference type="OrthoDB" id="407509at2759"/>
<comment type="caution">
    <text evidence="1">The sequence shown here is derived from an EMBL/GenBank/DDBJ whole genome shotgun (WGS) entry which is preliminary data.</text>
</comment>
<proteinExistence type="predicted"/>
<reference evidence="1" key="1">
    <citation type="submission" date="2022-03" db="EMBL/GenBank/DDBJ databases">
        <authorList>
            <person name="Lindestad O."/>
        </authorList>
    </citation>
    <scope>NUCLEOTIDE SEQUENCE</scope>
</reference>
<keyword evidence="2" id="KW-1185">Reference proteome</keyword>
<dbReference type="EMBL" id="CAKXAJ010003702">
    <property type="protein sequence ID" value="CAH2208484.1"/>
    <property type="molecule type" value="Genomic_DNA"/>
</dbReference>
<organism evidence="1 2">
    <name type="scientific">Pararge aegeria aegeria</name>
    <dbReference type="NCBI Taxonomy" id="348720"/>
    <lineage>
        <taxon>Eukaryota</taxon>
        <taxon>Metazoa</taxon>
        <taxon>Ecdysozoa</taxon>
        <taxon>Arthropoda</taxon>
        <taxon>Hexapoda</taxon>
        <taxon>Insecta</taxon>
        <taxon>Pterygota</taxon>
        <taxon>Neoptera</taxon>
        <taxon>Endopterygota</taxon>
        <taxon>Lepidoptera</taxon>
        <taxon>Glossata</taxon>
        <taxon>Ditrysia</taxon>
        <taxon>Papilionoidea</taxon>
        <taxon>Nymphalidae</taxon>
        <taxon>Satyrinae</taxon>
        <taxon>Satyrini</taxon>
        <taxon>Parargina</taxon>
        <taxon>Pararge</taxon>
    </lineage>
</organism>
<dbReference type="AlphaFoldDB" id="A0A8S4QDE0"/>
<evidence type="ECO:0000313" key="1">
    <source>
        <dbReference type="EMBL" id="CAH2208484.1"/>
    </source>
</evidence>
<dbReference type="Proteomes" id="UP000838756">
    <property type="component" value="Unassembled WGS sequence"/>
</dbReference>